<feature type="compositionally biased region" description="Basic and acidic residues" evidence="1">
    <location>
        <begin position="214"/>
        <end position="224"/>
    </location>
</feature>
<reference evidence="3" key="2">
    <citation type="submission" date="2022-01" db="EMBL/GenBank/DDBJ databases">
        <authorList>
            <person name="Yamashiro T."/>
            <person name="Shiraishi A."/>
            <person name="Satake H."/>
            <person name="Nakayama K."/>
        </authorList>
    </citation>
    <scope>NUCLEOTIDE SEQUENCE</scope>
</reference>
<dbReference type="Pfam" id="PF07727">
    <property type="entry name" value="RVT_2"/>
    <property type="match status" value="1"/>
</dbReference>
<feature type="domain" description="Reverse transcriptase Ty1/copia-type" evidence="2">
    <location>
        <begin position="233"/>
        <end position="309"/>
    </location>
</feature>
<gene>
    <name evidence="3" type="ORF">Tco_0654521</name>
</gene>
<feature type="region of interest" description="Disordered" evidence="1">
    <location>
        <begin position="184"/>
        <end position="225"/>
    </location>
</feature>
<sequence length="534" mass="60004">MTGNIAYLSDFKQFDGGYVAFGGVHMWQISGKGTLKTTNLDFEDDYFFADENQILLKVPRKDNMYSFDMKNIVPKESLTCLVAKCYLDESKHLAHKTCVKLFRVYNTRTKRVEENLHIGFLENKPMIEGTSPKWLFDIDTLTQSMNYIPVSACTVSNISASTSEENSQECIVMPIWKDTSYFDSPTKNVDNGEPKTTDDAQKQDEDGLNNENAEQERFSDDSSSKDVNAVGQQVYVDDIIFGLTNKELCTCFEKLMKDKFQVSSMGELTFFLGLQVQQKEDGIFIIPDKFVAEFEEIQYSNVKSCLTPVDLKNPLVQKYGSCDDVDILKANHLGLGYSRDSHFLELVAYYWIVTMLEVNSDRKSTTGGCQVLGTENYYCQANVNVVQRSWAPKLQLFSNSYQLRHCLRGGISQEVGTPRYPSLVVPLAKVGDEAVHKELGDRMERAATTASSLEAEHDSGSGPRCQDTILGDVNAQTRFEITSIPSNDPQASGEDSMKLTDLMVLCTKLQTQVLDLQKAKDAQAKEITALKKRI</sequence>
<proteinExistence type="predicted"/>
<comment type="caution">
    <text evidence="3">The sequence shown here is derived from an EMBL/GenBank/DDBJ whole genome shotgun (WGS) entry which is preliminary data.</text>
</comment>
<organism evidence="3 4">
    <name type="scientific">Tanacetum coccineum</name>
    <dbReference type="NCBI Taxonomy" id="301880"/>
    <lineage>
        <taxon>Eukaryota</taxon>
        <taxon>Viridiplantae</taxon>
        <taxon>Streptophyta</taxon>
        <taxon>Embryophyta</taxon>
        <taxon>Tracheophyta</taxon>
        <taxon>Spermatophyta</taxon>
        <taxon>Magnoliopsida</taxon>
        <taxon>eudicotyledons</taxon>
        <taxon>Gunneridae</taxon>
        <taxon>Pentapetalae</taxon>
        <taxon>asterids</taxon>
        <taxon>campanulids</taxon>
        <taxon>Asterales</taxon>
        <taxon>Asteraceae</taxon>
        <taxon>Asteroideae</taxon>
        <taxon>Anthemideae</taxon>
        <taxon>Anthemidinae</taxon>
        <taxon>Tanacetum</taxon>
    </lineage>
</organism>
<reference evidence="3" key="1">
    <citation type="journal article" date="2022" name="Int. J. Mol. Sci.">
        <title>Draft Genome of Tanacetum Coccineum: Genomic Comparison of Closely Related Tanacetum-Family Plants.</title>
        <authorList>
            <person name="Yamashiro T."/>
            <person name="Shiraishi A."/>
            <person name="Nakayama K."/>
            <person name="Satake H."/>
        </authorList>
    </citation>
    <scope>NUCLEOTIDE SEQUENCE</scope>
</reference>
<evidence type="ECO:0000259" key="2">
    <source>
        <dbReference type="Pfam" id="PF07727"/>
    </source>
</evidence>
<evidence type="ECO:0000313" key="4">
    <source>
        <dbReference type="Proteomes" id="UP001151760"/>
    </source>
</evidence>
<evidence type="ECO:0000313" key="3">
    <source>
        <dbReference type="EMBL" id="GJS59737.1"/>
    </source>
</evidence>
<protein>
    <submittedName>
        <fullName evidence="3">Uncharacterized mitochondrial protein-like protein</fullName>
    </submittedName>
</protein>
<dbReference type="Proteomes" id="UP001151760">
    <property type="component" value="Unassembled WGS sequence"/>
</dbReference>
<feature type="compositionally biased region" description="Basic and acidic residues" evidence="1">
    <location>
        <begin position="190"/>
        <end position="205"/>
    </location>
</feature>
<dbReference type="EMBL" id="BQNB010009170">
    <property type="protein sequence ID" value="GJS59737.1"/>
    <property type="molecule type" value="Genomic_DNA"/>
</dbReference>
<dbReference type="InterPro" id="IPR013103">
    <property type="entry name" value="RVT_2"/>
</dbReference>
<accession>A0ABQ4X3P9</accession>
<keyword evidence="4" id="KW-1185">Reference proteome</keyword>
<evidence type="ECO:0000256" key="1">
    <source>
        <dbReference type="SAM" id="MobiDB-lite"/>
    </source>
</evidence>
<name>A0ABQ4X3P9_9ASTR</name>
<feature type="region of interest" description="Disordered" evidence="1">
    <location>
        <begin position="445"/>
        <end position="464"/>
    </location>
</feature>